<organism evidence="6 7">
    <name type="scientific">Daphnia pulex</name>
    <name type="common">Water flea</name>
    <dbReference type="NCBI Taxonomy" id="6669"/>
    <lineage>
        <taxon>Eukaryota</taxon>
        <taxon>Metazoa</taxon>
        <taxon>Ecdysozoa</taxon>
        <taxon>Arthropoda</taxon>
        <taxon>Crustacea</taxon>
        <taxon>Branchiopoda</taxon>
        <taxon>Diplostraca</taxon>
        <taxon>Cladocera</taxon>
        <taxon>Anomopoda</taxon>
        <taxon>Daphniidae</taxon>
        <taxon>Daphnia</taxon>
    </lineage>
</organism>
<dbReference type="GO" id="GO:0051082">
    <property type="term" value="F:unfolded protein binding"/>
    <property type="evidence" value="ECO:0000318"/>
    <property type="project" value="GO_Central"/>
</dbReference>
<dbReference type="OrthoDB" id="10254927at2759"/>
<dbReference type="InterPro" id="IPR045133">
    <property type="entry name" value="IRE1/2-like"/>
</dbReference>
<dbReference type="eggNOG" id="KOG1027">
    <property type="taxonomic scope" value="Eukaryota"/>
</dbReference>
<keyword evidence="2 4" id="KW-0067">ATP-binding</keyword>
<dbReference type="PROSITE" id="PS50011">
    <property type="entry name" value="PROTEIN_KINASE_DOM"/>
    <property type="match status" value="1"/>
</dbReference>
<dbReference type="PhylomeDB" id="E9GQH7"/>
<dbReference type="STRING" id="6669.E9GQH7"/>
<dbReference type="SMART" id="SM00248">
    <property type="entry name" value="ANK"/>
    <property type="match status" value="4"/>
</dbReference>
<dbReference type="PROSITE" id="PS00108">
    <property type="entry name" value="PROTEIN_KINASE_ST"/>
    <property type="match status" value="1"/>
</dbReference>
<dbReference type="SMART" id="SM00220">
    <property type="entry name" value="S_TKc"/>
    <property type="match status" value="1"/>
</dbReference>
<dbReference type="PANTHER" id="PTHR13954">
    <property type="entry name" value="IRE1-RELATED"/>
    <property type="match status" value="1"/>
</dbReference>
<dbReference type="InterPro" id="IPR000719">
    <property type="entry name" value="Prot_kinase_dom"/>
</dbReference>
<dbReference type="InParanoid" id="E9GQH7"/>
<feature type="repeat" description="ANK" evidence="3">
    <location>
        <begin position="366"/>
        <end position="402"/>
    </location>
</feature>
<sequence length="508" mass="57580">MEIQLDVKVRLGKGAFGAVFPGTFRGRQVAVKRVDLFDANGNEEETLKQLDHPHIAKLFHVESNDEFKYFALELCAASLDQIFLDPENPRKYKGPNLPPHLMVFSQLASGLDYIHSKKLIHRDIKPENVLIHVDPTTGQVKMKWADFGLSRSVNERGTFTINSGIKGTKNWYAPELLKLSSEFKKKKLPRGTVKSDVFAQGLVFAYLLLDGLHLYGRNDYEIFMNIMADNPVNTSSKLSQHDSKSQIHNTDFEIDQPHYALELFTKMLAHDHEVRISSGDVATQLNTIKEKLAEKEEEVRLLSKFKILDLNQIKSLIRFGIDVNGKDEDGNNALHLLCTNHSSERLIEAITPLIESKIDVNGENNYGSNALHLLCLNNSSKGLIEAMKLLIQQGIDVNRKDNYGRNALHYLCFSNSSDKLIDAIQLLIQHRIDVHGIDKDGWNALHLLCRFNSSQRFTEAIKLFIQFGIDVKSNGIDARILLRNNSTFNQREITDDILQLLDRAALVK</sequence>
<dbReference type="Pfam" id="PF00069">
    <property type="entry name" value="Pkinase"/>
    <property type="match status" value="1"/>
</dbReference>
<keyword evidence="3" id="KW-0040">ANK repeat</keyword>
<dbReference type="SUPFAM" id="SSF56112">
    <property type="entry name" value="Protein kinase-like (PK-like)"/>
    <property type="match status" value="1"/>
</dbReference>
<proteinExistence type="predicted"/>
<evidence type="ECO:0000313" key="7">
    <source>
        <dbReference type="Proteomes" id="UP000000305"/>
    </source>
</evidence>
<feature type="domain" description="Protein kinase" evidence="5">
    <location>
        <begin position="5"/>
        <end position="288"/>
    </location>
</feature>
<dbReference type="Pfam" id="PF12796">
    <property type="entry name" value="Ank_2"/>
    <property type="match status" value="1"/>
</dbReference>
<dbReference type="Proteomes" id="UP000000305">
    <property type="component" value="Unassembled WGS sequence"/>
</dbReference>
<evidence type="ECO:0000256" key="3">
    <source>
        <dbReference type="PROSITE-ProRule" id="PRU00023"/>
    </source>
</evidence>
<dbReference type="InterPro" id="IPR011009">
    <property type="entry name" value="Kinase-like_dom_sf"/>
</dbReference>
<gene>
    <name evidence="6" type="ORF">DAPPUDRAFT_246435</name>
</gene>
<evidence type="ECO:0000256" key="2">
    <source>
        <dbReference type="ARBA" id="ARBA00022840"/>
    </source>
</evidence>
<dbReference type="SUPFAM" id="SSF48403">
    <property type="entry name" value="Ankyrin repeat"/>
    <property type="match status" value="1"/>
</dbReference>
<dbReference type="HOGENOM" id="CLU_025010_0_0_1"/>
<name>E9GQH7_DAPPU</name>
<dbReference type="GO" id="GO:0004674">
    <property type="term" value="F:protein serine/threonine kinase activity"/>
    <property type="evidence" value="ECO:0000318"/>
    <property type="project" value="GO_Central"/>
</dbReference>
<dbReference type="Gene3D" id="3.30.200.20">
    <property type="entry name" value="Phosphorylase Kinase, domain 1"/>
    <property type="match status" value="1"/>
</dbReference>
<dbReference type="InterPro" id="IPR017441">
    <property type="entry name" value="Protein_kinase_ATP_BS"/>
</dbReference>
<dbReference type="EMBL" id="GL732558">
    <property type="protein sequence ID" value="EFX78333.1"/>
    <property type="molecule type" value="Genomic_DNA"/>
</dbReference>
<evidence type="ECO:0000256" key="1">
    <source>
        <dbReference type="ARBA" id="ARBA00022741"/>
    </source>
</evidence>
<evidence type="ECO:0000259" key="5">
    <source>
        <dbReference type="PROSITE" id="PS50011"/>
    </source>
</evidence>
<dbReference type="GO" id="GO:0005783">
    <property type="term" value="C:endoplasmic reticulum"/>
    <property type="evidence" value="ECO:0000318"/>
    <property type="project" value="GO_Central"/>
</dbReference>
<keyword evidence="1 4" id="KW-0547">Nucleotide-binding</keyword>
<dbReference type="GO" id="GO:0005524">
    <property type="term" value="F:ATP binding"/>
    <property type="evidence" value="ECO:0007669"/>
    <property type="project" value="UniProtKB-UniRule"/>
</dbReference>
<dbReference type="KEGG" id="dpx:DAPPUDRAFT_246435"/>
<dbReference type="AlphaFoldDB" id="E9GQH7"/>
<protein>
    <recommendedName>
        <fullName evidence="5">Protein kinase domain-containing protein</fullName>
    </recommendedName>
</protein>
<dbReference type="InterPro" id="IPR008271">
    <property type="entry name" value="Ser/Thr_kinase_AS"/>
</dbReference>
<dbReference type="InterPro" id="IPR036770">
    <property type="entry name" value="Ankyrin_rpt-contain_sf"/>
</dbReference>
<evidence type="ECO:0000313" key="6">
    <source>
        <dbReference type="EMBL" id="EFX78333.1"/>
    </source>
</evidence>
<dbReference type="Gene3D" id="1.25.40.20">
    <property type="entry name" value="Ankyrin repeat-containing domain"/>
    <property type="match status" value="1"/>
</dbReference>
<dbReference type="Gene3D" id="1.10.510.10">
    <property type="entry name" value="Transferase(Phosphotransferase) domain 1"/>
    <property type="match status" value="1"/>
</dbReference>
<feature type="binding site" evidence="4">
    <location>
        <position position="32"/>
    </location>
    <ligand>
        <name>ATP</name>
        <dbReference type="ChEBI" id="CHEBI:30616"/>
    </ligand>
</feature>
<dbReference type="GO" id="GO:0070059">
    <property type="term" value="P:intrinsic apoptotic signaling pathway in response to endoplasmic reticulum stress"/>
    <property type="evidence" value="ECO:0000318"/>
    <property type="project" value="GO_Central"/>
</dbReference>
<dbReference type="PROSITE" id="PS50297">
    <property type="entry name" value="ANK_REP_REGION"/>
    <property type="match status" value="1"/>
</dbReference>
<accession>E9GQH7</accession>
<dbReference type="GO" id="GO:0036498">
    <property type="term" value="P:IRE1-mediated unfolded protein response"/>
    <property type="evidence" value="ECO:0000318"/>
    <property type="project" value="GO_Central"/>
</dbReference>
<dbReference type="InterPro" id="IPR002110">
    <property type="entry name" value="Ankyrin_rpt"/>
</dbReference>
<dbReference type="PROSITE" id="PS50088">
    <property type="entry name" value="ANK_REPEAT"/>
    <property type="match status" value="1"/>
</dbReference>
<keyword evidence="7" id="KW-1185">Reference proteome</keyword>
<dbReference type="PANTHER" id="PTHR13954:SF6">
    <property type="entry name" value="NON-SPECIFIC SERINE_THREONINE PROTEIN KINASE"/>
    <property type="match status" value="1"/>
</dbReference>
<reference evidence="6 7" key="1">
    <citation type="journal article" date="2011" name="Science">
        <title>The ecoresponsive genome of Daphnia pulex.</title>
        <authorList>
            <person name="Colbourne J.K."/>
            <person name="Pfrender M.E."/>
            <person name="Gilbert D."/>
            <person name="Thomas W.K."/>
            <person name="Tucker A."/>
            <person name="Oakley T.H."/>
            <person name="Tokishita S."/>
            <person name="Aerts A."/>
            <person name="Arnold G.J."/>
            <person name="Basu M.K."/>
            <person name="Bauer D.J."/>
            <person name="Caceres C.E."/>
            <person name="Carmel L."/>
            <person name="Casola C."/>
            <person name="Choi J.H."/>
            <person name="Detter J.C."/>
            <person name="Dong Q."/>
            <person name="Dusheyko S."/>
            <person name="Eads B.D."/>
            <person name="Frohlich T."/>
            <person name="Geiler-Samerotte K.A."/>
            <person name="Gerlach D."/>
            <person name="Hatcher P."/>
            <person name="Jogdeo S."/>
            <person name="Krijgsveld J."/>
            <person name="Kriventseva E.V."/>
            <person name="Kultz D."/>
            <person name="Laforsch C."/>
            <person name="Lindquist E."/>
            <person name="Lopez J."/>
            <person name="Manak J.R."/>
            <person name="Muller J."/>
            <person name="Pangilinan J."/>
            <person name="Patwardhan R.P."/>
            <person name="Pitluck S."/>
            <person name="Pritham E.J."/>
            <person name="Rechtsteiner A."/>
            <person name="Rho M."/>
            <person name="Rogozin I.B."/>
            <person name="Sakarya O."/>
            <person name="Salamov A."/>
            <person name="Schaack S."/>
            <person name="Shapiro H."/>
            <person name="Shiga Y."/>
            <person name="Skalitzky C."/>
            <person name="Smith Z."/>
            <person name="Souvorov A."/>
            <person name="Sung W."/>
            <person name="Tang Z."/>
            <person name="Tsuchiya D."/>
            <person name="Tu H."/>
            <person name="Vos H."/>
            <person name="Wang M."/>
            <person name="Wolf Y.I."/>
            <person name="Yamagata H."/>
            <person name="Yamada T."/>
            <person name="Ye Y."/>
            <person name="Shaw J.R."/>
            <person name="Andrews J."/>
            <person name="Crease T.J."/>
            <person name="Tang H."/>
            <person name="Lucas S.M."/>
            <person name="Robertson H.M."/>
            <person name="Bork P."/>
            <person name="Koonin E.V."/>
            <person name="Zdobnov E.M."/>
            <person name="Grigoriev I.V."/>
            <person name="Lynch M."/>
            <person name="Boore J.L."/>
        </authorList>
    </citation>
    <scope>NUCLEOTIDE SEQUENCE [LARGE SCALE GENOMIC DNA]</scope>
</reference>
<dbReference type="GO" id="GO:0004521">
    <property type="term" value="F:RNA endonuclease activity"/>
    <property type="evidence" value="ECO:0000318"/>
    <property type="project" value="GO_Central"/>
</dbReference>
<dbReference type="PROSITE" id="PS00107">
    <property type="entry name" value="PROTEIN_KINASE_ATP"/>
    <property type="match status" value="1"/>
</dbReference>
<evidence type="ECO:0000256" key="4">
    <source>
        <dbReference type="PROSITE-ProRule" id="PRU10141"/>
    </source>
</evidence>
<dbReference type="FunFam" id="1.10.510.10:FF:001152">
    <property type="entry name" value="Uncharacterized protein"/>
    <property type="match status" value="1"/>
</dbReference>